<protein>
    <submittedName>
        <fullName evidence="2">Uncharacterized protein</fullName>
    </submittedName>
</protein>
<name>A0A3R7IRG3_9BURK</name>
<dbReference type="AlphaFoldDB" id="A0A3R7IRG3"/>
<evidence type="ECO:0000313" key="1">
    <source>
        <dbReference type="EMBL" id="QKD43479.1"/>
    </source>
</evidence>
<proteinExistence type="predicted"/>
<dbReference type="Proteomes" id="UP000216225">
    <property type="component" value="Unassembled WGS sequence"/>
</dbReference>
<reference evidence="1 4" key="2">
    <citation type="submission" date="2020-05" db="EMBL/GenBank/DDBJ databases">
        <title>Complete genome sequence of Alicycliphilus denitrificans DP3.</title>
        <authorList>
            <person name="Chen X."/>
        </authorList>
    </citation>
    <scope>NUCLEOTIDE SEQUENCE [LARGE SCALE GENOMIC DNA]</scope>
    <source>
        <strain evidence="1 4">DP3</strain>
    </source>
</reference>
<evidence type="ECO:0000313" key="4">
    <source>
        <dbReference type="Proteomes" id="UP000500755"/>
    </source>
</evidence>
<accession>A0A3R7IRG3</accession>
<reference evidence="2 3" key="1">
    <citation type="submission" date="2018-09" db="EMBL/GenBank/DDBJ databases">
        <title>Genome comparison of Alicycliphilus sp. BQ1, a polyurethanolytic bacterium, with its closest phylogenetic relatives Alicycliphilus denitrificans BC and K601, unable to attack polyurethane.</title>
        <authorList>
            <person name="Loza-Tavera H."/>
            <person name="Lozano L."/>
            <person name="Cevallos M."/>
            <person name="Maya-Lucas O."/>
            <person name="Garcia-Mena J."/>
            <person name="Hernandez J."/>
        </authorList>
    </citation>
    <scope>NUCLEOTIDE SEQUENCE [LARGE SCALE GENOMIC DNA]</scope>
    <source>
        <strain evidence="2 3">BQ1</strain>
    </source>
</reference>
<organism evidence="2 3">
    <name type="scientific">Alicycliphilus denitrificans</name>
    <dbReference type="NCBI Taxonomy" id="179636"/>
    <lineage>
        <taxon>Bacteria</taxon>
        <taxon>Pseudomonadati</taxon>
        <taxon>Pseudomonadota</taxon>
        <taxon>Betaproteobacteria</taxon>
        <taxon>Burkholderiales</taxon>
        <taxon>Comamonadaceae</taxon>
        <taxon>Alicycliphilus</taxon>
    </lineage>
</organism>
<dbReference type="EMBL" id="CP051298">
    <property type="protein sequence ID" value="QKD43479.1"/>
    <property type="molecule type" value="Genomic_DNA"/>
</dbReference>
<dbReference type="EMBL" id="NKDB02000005">
    <property type="protein sequence ID" value="RKJ94575.1"/>
    <property type="molecule type" value="Genomic_DNA"/>
</dbReference>
<gene>
    <name evidence="2" type="ORF">CE154_019875</name>
    <name evidence="1" type="ORF">HF896_07570</name>
</gene>
<evidence type="ECO:0000313" key="2">
    <source>
        <dbReference type="EMBL" id="RKJ94575.1"/>
    </source>
</evidence>
<evidence type="ECO:0000313" key="3">
    <source>
        <dbReference type="Proteomes" id="UP000216225"/>
    </source>
</evidence>
<dbReference type="Proteomes" id="UP000500755">
    <property type="component" value="Chromosome"/>
</dbReference>
<sequence length="98" mass="10958">MLKRFFDPATIYARRVQSCLDEARMAALEHENAAEHHMALAKMYRHRVARLEAELAPEDRQASLVAQPAAPMPHIAALKKHKETGQRQPAYLTQGAAG</sequence>
<dbReference type="RefSeq" id="WP_013722751.1">
    <property type="nucleotide sequence ID" value="NZ_CP051298.1"/>
</dbReference>